<name>B3PDF2_CELJU</name>
<keyword evidence="5 6" id="KW-0046">Antibiotic resistance</keyword>
<comment type="similarity">
    <text evidence="2 6">Belongs to the class-A beta-lactamase family.</text>
</comment>
<dbReference type="HOGENOM" id="CLU_031960_6_0_6"/>
<dbReference type="GO" id="GO:0046677">
    <property type="term" value="P:response to antibiotic"/>
    <property type="evidence" value="ECO:0007669"/>
    <property type="project" value="UniProtKB-UniRule"/>
</dbReference>
<keyword evidence="4 6" id="KW-0378">Hydrolase</keyword>
<dbReference type="PANTHER" id="PTHR35333:SF3">
    <property type="entry name" value="BETA-LACTAMASE-TYPE TRANSPEPTIDASE FOLD CONTAINING PROTEIN"/>
    <property type="match status" value="1"/>
</dbReference>
<dbReference type="STRING" id="498211.CJA_3110"/>
<dbReference type="EC" id="3.5.2.6" evidence="3 6"/>
<organism evidence="8 9">
    <name type="scientific">Cellvibrio japonicus (strain Ueda107)</name>
    <name type="common">Pseudomonas fluorescens subsp. cellulosa</name>
    <dbReference type="NCBI Taxonomy" id="498211"/>
    <lineage>
        <taxon>Bacteria</taxon>
        <taxon>Pseudomonadati</taxon>
        <taxon>Pseudomonadota</taxon>
        <taxon>Gammaproteobacteria</taxon>
        <taxon>Cellvibrionales</taxon>
        <taxon>Cellvibrionaceae</taxon>
        <taxon>Cellvibrio</taxon>
    </lineage>
</organism>
<dbReference type="PROSITE" id="PS51257">
    <property type="entry name" value="PROKAR_LIPOPROTEIN"/>
    <property type="match status" value="1"/>
</dbReference>
<dbReference type="Pfam" id="PF13354">
    <property type="entry name" value="Beta-lactamase2"/>
    <property type="match status" value="1"/>
</dbReference>
<dbReference type="OrthoDB" id="9784149at2"/>
<keyword evidence="9" id="KW-1185">Reference proteome</keyword>
<dbReference type="AlphaFoldDB" id="B3PDF2"/>
<dbReference type="RefSeq" id="WP_012488688.1">
    <property type="nucleotide sequence ID" value="NC_010995.1"/>
</dbReference>
<dbReference type="InterPro" id="IPR023650">
    <property type="entry name" value="Beta-lactam_class-A_AS"/>
</dbReference>
<evidence type="ECO:0000256" key="2">
    <source>
        <dbReference type="ARBA" id="ARBA00009009"/>
    </source>
</evidence>
<dbReference type="InterPro" id="IPR012338">
    <property type="entry name" value="Beta-lactam/transpept-like"/>
</dbReference>
<dbReference type="KEGG" id="cja:CJA_3110"/>
<dbReference type="EMBL" id="CP000934">
    <property type="protein sequence ID" value="ACE84355.1"/>
    <property type="molecule type" value="Genomic_DNA"/>
</dbReference>
<evidence type="ECO:0000256" key="6">
    <source>
        <dbReference type="RuleBase" id="RU361140"/>
    </source>
</evidence>
<dbReference type="GO" id="GO:0030655">
    <property type="term" value="P:beta-lactam antibiotic catabolic process"/>
    <property type="evidence" value="ECO:0007669"/>
    <property type="project" value="InterPro"/>
</dbReference>
<proteinExistence type="inferred from homology"/>
<protein>
    <recommendedName>
        <fullName evidence="3 6">Beta-lactamase</fullName>
        <ecNumber evidence="3 6">3.5.2.6</ecNumber>
    </recommendedName>
</protein>
<evidence type="ECO:0000256" key="5">
    <source>
        <dbReference type="ARBA" id="ARBA00023251"/>
    </source>
</evidence>
<dbReference type="PRINTS" id="PR00118">
    <property type="entry name" value="BLACTAMASEA"/>
</dbReference>
<dbReference type="PROSITE" id="PS00146">
    <property type="entry name" value="BETA_LACTAMASE_A"/>
    <property type="match status" value="1"/>
</dbReference>
<accession>B3PDF2</accession>
<dbReference type="eggNOG" id="COG2367">
    <property type="taxonomic scope" value="Bacteria"/>
</dbReference>
<dbReference type="Gene3D" id="3.40.710.10">
    <property type="entry name" value="DD-peptidase/beta-lactamase superfamily"/>
    <property type="match status" value="1"/>
</dbReference>
<feature type="domain" description="Beta-lactamase class A catalytic" evidence="7">
    <location>
        <begin position="48"/>
        <end position="264"/>
    </location>
</feature>
<dbReference type="PANTHER" id="PTHR35333">
    <property type="entry name" value="BETA-LACTAMASE"/>
    <property type="match status" value="1"/>
</dbReference>
<dbReference type="MEROPS" id="S11.A01"/>
<sequence>MPCTRRTLLKTLTASAIASQSSWLLGCTRTQLETPFQSLEQQHRGRLGIAALDTHTGKRIAYRALECFAMCSTFKVILAGAILAQSTQQKGLLDKRIHYTAQDLVPYSPITEQHLHTGMTLGELCTASLQYSDNTAANLLMHQLGGPQAVTAYARTLGDNDFQLERWETALNSAIPGDKRDTTTPQAMLHSLQQLTLGNALASQAQTQLITWMKGNTTGNKRIRKALPQGWQAGDKTGSGDYGTSNDIAILFPPKRKPILLAIYFTQPTQDAPWNNDVIVEASRLVLQLLEV</sequence>
<reference evidence="8 9" key="1">
    <citation type="journal article" date="2008" name="J. Bacteriol.">
        <title>Insights into plant cell wall degradation from the genome sequence of the soil bacterium Cellvibrio japonicus.</title>
        <authorList>
            <person name="Deboy R.T."/>
            <person name="Mongodin E.F."/>
            <person name="Fouts D.E."/>
            <person name="Tailford L.E."/>
            <person name="Khouri H."/>
            <person name="Emerson J.B."/>
            <person name="Mohamoud Y."/>
            <person name="Watkins K."/>
            <person name="Henrissat B."/>
            <person name="Gilbert H.J."/>
            <person name="Nelson K.E."/>
        </authorList>
    </citation>
    <scope>NUCLEOTIDE SEQUENCE [LARGE SCALE GENOMIC DNA]</scope>
    <source>
        <strain evidence="8 9">Ueda107</strain>
    </source>
</reference>
<evidence type="ECO:0000313" key="9">
    <source>
        <dbReference type="Proteomes" id="UP000001036"/>
    </source>
</evidence>
<dbReference type="Proteomes" id="UP000001036">
    <property type="component" value="Chromosome"/>
</dbReference>
<evidence type="ECO:0000256" key="1">
    <source>
        <dbReference type="ARBA" id="ARBA00001526"/>
    </source>
</evidence>
<dbReference type="InterPro" id="IPR045155">
    <property type="entry name" value="Beta-lactam_cat"/>
</dbReference>
<evidence type="ECO:0000259" key="7">
    <source>
        <dbReference type="Pfam" id="PF13354"/>
    </source>
</evidence>
<evidence type="ECO:0000256" key="4">
    <source>
        <dbReference type="ARBA" id="ARBA00022801"/>
    </source>
</evidence>
<dbReference type="InterPro" id="IPR000871">
    <property type="entry name" value="Beta-lactam_class-A"/>
</dbReference>
<dbReference type="SUPFAM" id="SSF56601">
    <property type="entry name" value="beta-lactamase/transpeptidase-like"/>
    <property type="match status" value="1"/>
</dbReference>
<dbReference type="NCBIfam" id="NF033103">
    <property type="entry name" value="bla_class_A"/>
    <property type="match status" value="1"/>
</dbReference>
<evidence type="ECO:0000313" key="8">
    <source>
        <dbReference type="EMBL" id="ACE84355.1"/>
    </source>
</evidence>
<comment type="catalytic activity">
    <reaction evidence="1 6">
        <text>a beta-lactam + H2O = a substituted beta-amino acid</text>
        <dbReference type="Rhea" id="RHEA:20401"/>
        <dbReference type="ChEBI" id="CHEBI:15377"/>
        <dbReference type="ChEBI" id="CHEBI:35627"/>
        <dbReference type="ChEBI" id="CHEBI:140347"/>
        <dbReference type="EC" id="3.5.2.6"/>
    </reaction>
</comment>
<dbReference type="GO" id="GO:0008800">
    <property type="term" value="F:beta-lactamase activity"/>
    <property type="evidence" value="ECO:0007669"/>
    <property type="project" value="UniProtKB-UniRule"/>
</dbReference>
<evidence type="ECO:0000256" key="3">
    <source>
        <dbReference type="ARBA" id="ARBA00012865"/>
    </source>
</evidence>
<gene>
    <name evidence="8" type="ordered locus">CJA_3110</name>
</gene>